<evidence type="ECO:0000313" key="5">
    <source>
        <dbReference type="Proteomes" id="UP000551616"/>
    </source>
</evidence>
<organism evidence="4 5">
    <name type="scientific">Bremerella alba</name>
    <dbReference type="NCBI Taxonomy" id="980252"/>
    <lineage>
        <taxon>Bacteria</taxon>
        <taxon>Pseudomonadati</taxon>
        <taxon>Planctomycetota</taxon>
        <taxon>Planctomycetia</taxon>
        <taxon>Pirellulales</taxon>
        <taxon>Pirellulaceae</taxon>
        <taxon>Bremerella</taxon>
    </lineage>
</organism>
<feature type="transmembrane region" description="Helical" evidence="2">
    <location>
        <begin position="281"/>
        <end position="306"/>
    </location>
</feature>
<dbReference type="Pfam" id="PF14237">
    <property type="entry name" value="GYF_2"/>
    <property type="match status" value="1"/>
</dbReference>
<feature type="compositionally biased region" description="Basic and acidic residues" evidence="1">
    <location>
        <begin position="162"/>
        <end position="188"/>
    </location>
</feature>
<dbReference type="EMBL" id="JABRWO010000001">
    <property type="protein sequence ID" value="MBA2113415.1"/>
    <property type="molecule type" value="Genomic_DNA"/>
</dbReference>
<name>A0A7V8V1Y2_9BACT</name>
<protein>
    <recommendedName>
        <fullName evidence="3">GYF domain-containing protein</fullName>
    </recommendedName>
</protein>
<feature type="compositionally biased region" description="Pro residues" evidence="1">
    <location>
        <begin position="66"/>
        <end position="75"/>
    </location>
</feature>
<comment type="caution">
    <text evidence="4">The sequence shown here is derived from an EMBL/GenBank/DDBJ whole genome shotgun (WGS) entry which is preliminary data.</text>
</comment>
<feature type="region of interest" description="Disordered" evidence="1">
    <location>
        <begin position="130"/>
        <end position="259"/>
    </location>
</feature>
<evidence type="ECO:0000256" key="2">
    <source>
        <dbReference type="SAM" id="Phobius"/>
    </source>
</evidence>
<feature type="compositionally biased region" description="Low complexity" evidence="1">
    <location>
        <begin position="76"/>
        <end position="93"/>
    </location>
</feature>
<dbReference type="AlphaFoldDB" id="A0A7V8V1Y2"/>
<feature type="transmembrane region" description="Helical" evidence="2">
    <location>
        <begin position="312"/>
        <end position="334"/>
    </location>
</feature>
<dbReference type="RefSeq" id="WP_207394888.1">
    <property type="nucleotide sequence ID" value="NZ_JABRWO010000001.1"/>
</dbReference>
<keyword evidence="2" id="KW-0812">Transmembrane</keyword>
<dbReference type="Proteomes" id="UP000551616">
    <property type="component" value="Unassembled WGS sequence"/>
</dbReference>
<evidence type="ECO:0000259" key="3">
    <source>
        <dbReference type="Pfam" id="PF14237"/>
    </source>
</evidence>
<gene>
    <name evidence="4" type="ORF">HOV93_05640</name>
</gene>
<feature type="compositionally biased region" description="Low complexity" evidence="1">
    <location>
        <begin position="221"/>
        <end position="237"/>
    </location>
</feature>
<proteinExistence type="predicted"/>
<accession>A0A7V8V1Y2</accession>
<feature type="compositionally biased region" description="Basic and acidic residues" evidence="1">
    <location>
        <begin position="202"/>
        <end position="220"/>
    </location>
</feature>
<dbReference type="Pfam" id="PF14110">
    <property type="entry name" value="DUF4282"/>
    <property type="match status" value="1"/>
</dbReference>
<evidence type="ECO:0000256" key="1">
    <source>
        <dbReference type="SAM" id="MobiDB-lite"/>
    </source>
</evidence>
<keyword evidence="5" id="KW-1185">Reference proteome</keyword>
<evidence type="ECO:0000313" key="4">
    <source>
        <dbReference type="EMBL" id="MBA2113415.1"/>
    </source>
</evidence>
<dbReference type="InterPro" id="IPR025640">
    <property type="entry name" value="GYF_2"/>
</dbReference>
<feature type="domain" description="GYF" evidence="3">
    <location>
        <begin position="15"/>
        <end position="55"/>
    </location>
</feature>
<feature type="region of interest" description="Disordered" evidence="1">
    <location>
        <begin position="55"/>
        <end position="114"/>
    </location>
</feature>
<dbReference type="InterPro" id="IPR025557">
    <property type="entry name" value="DUF4282"/>
</dbReference>
<keyword evidence="2" id="KW-0472">Membrane</keyword>
<keyword evidence="2" id="KW-1133">Transmembrane helix</keyword>
<feature type="compositionally biased region" description="Low complexity" evidence="1">
    <location>
        <begin position="148"/>
        <end position="160"/>
    </location>
</feature>
<sequence length="367" mass="37383">MADEFFYKFNPDAPEVGPIDSKTLKQLASSGAIQPESHLRRGTGEWVTASTVKGLFPNGTAASPPEAIPVAPPAASPVAAAPIAAAGTTSAPPEAIPVAPPAAEAGGMSFPDLAQPKAAADVPAGLDSLVLTPKKAGGKPVKKGNASATKKTTPAPAAAKIESPKVETPKAEPAKLETPKVDTPKVEAPKTAAPKVSAPKIDTPKVDAAKAEAPKIDVPKAEPVSAPAAVSPAISKPRNGATNPKASEPPVGRTKSRRKGTGGLGSLFNFDVMIAPTVIKVLFFLVSGLMILGYLAVTGLFLVTAIMTGDTLTIASAAGGAVFALAVTLVYIVIFRIAAEVAMVFFTINDNVRDIHDMLADEQGTID</sequence>
<reference evidence="4 5" key="1">
    <citation type="submission" date="2020-05" db="EMBL/GenBank/DDBJ databases">
        <title>Bremerella alba sp. nov., a novel planctomycete isolated from the surface of the macroalga Fucus spiralis.</title>
        <authorList>
            <person name="Godinho O."/>
            <person name="Botelho R."/>
            <person name="Albuquerque L."/>
            <person name="Wiegand S."/>
            <person name="Da Costa M.S."/>
            <person name="Lobo-Da-Cunha A."/>
            <person name="Jogler C."/>
            <person name="Lage O.M."/>
        </authorList>
    </citation>
    <scope>NUCLEOTIDE SEQUENCE [LARGE SCALE GENOMIC DNA]</scope>
    <source>
        <strain evidence="4 5">FF15</strain>
    </source>
</reference>